<organism evidence="2 3">
    <name type="scientific">Vespula pensylvanica</name>
    <name type="common">Western yellow jacket</name>
    <name type="synonym">Wasp</name>
    <dbReference type="NCBI Taxonomy" id="30213"/>
    <lineage>
        <taxon>Eukaryota</taxon>
        <taxon>Metazoa</taxon>
        <taxon>Ecdysozoa</taxon>
        <taxon>Arthropoda</taxon>
        <taxon>Hexapoda</taxon>
        <taxon>Insecta</taxon>
        <taxon>Pterygota</taxon>
        <taxon>Neoptera</taxon>
        <taxon>Endopterygota</taxon>
        <taxon>Hymenoptera</taxon>
        <taxon>Apocrita</taxon>
        <taxon>Aculeata</taxon>
        <taxon>Vespoidea</taxon>
        <taxon>Vespidae</taxon>
        <taxon>Vespinae</taxon>
        <taxon>Vespula</taxon>
    </lineage>
</organism>
<accession>A0A834NQY6</accession>
<dbReference type="EMBL" id="JACSDY010000011">
    <property type="protein sequence ID" value="KAF7415715.1"/>
    <property type="molecule type" value="Genomic_DNA"/>
</dbReference>
<name>A0A834NQY6_VESPE</name>
<comment type="caution">
    <text evidence="2">The sequence shown here is derived from an EMBL/GenBank/DDBJ whole genome shotgun (WGS) entry which is preliminary data.</text>
</comment>
<evidence type="ECO:0000313" key="2">
    <source>
        <dbReference type="EMBL" id="KAF7415715.1"/>
    </source>
</evidence>
<protein>
    <submittedName>
        <fullName evidence="2">Uncharacterized protein</fullName>
    </submittedName>
</protein>
<evidence type="ECO:0000313" key="3">
    <source>
        <dbReference type="Proteomes" id="UP000600918"/>
    </source>
</evidence>
<sequence length="78" mass="8649">MQSRTSKNQGEKYERKKRSKGKETKWLTGTTVPRDVRNEGEKPVEDAKEEGTLEALADVALRASIMALVFAVPSSIQA</sequence>
<feature type="compositionally biased region" description="Basic and acidic residues" evidence="1">
    <location>
        <begin position="34"/>
        <end position="48"/>
    </location>
</feature>
<gene>
    <name evidence="2" type="ORF">H0235_012307</name>
</gene>
<dbReference type="Proteomes" id="UP000600918">
    <property type="component" value="Unassembled WGS sequence"/>
</dbReference>
<evidence type="ECO:0000256" key="1">
    <source>
        <dbReference type="SAM" id="MobiDB-lite"/>
    </source>
</evidence>
<reference evidence="2" key="1">
    <citation type="journal article" date="2020" name="G3 (Bethesda)">
        <title>High-Quality Assemblies for Three Invasive Social Wasps from the &lt;i&gt;Vespula&lt;/i&gt; Genus.</title>
        <authorList>
            <person name="Harrop T.W.R."/>
            <person name="Guhlin J."/>
            <person name="McLaughlin G.M."/>
            <person name="Permina E."/>
            <person name="Stockwell P."/>
            <person name="Gilligan J."/>
            <person name="Le Lec M.F."/>
            <person name="Gruber M.A.M."/>
            <person name="Quinn O."/>
            <person name="Lovegrove M."/>
            <person name="Duncan E.J."/>
            <person name="Remnant E.J."/>
            <person name="Van Eeckhoven J."/>
            <person name="Graham B."/>
            <person name="Knapp R.A."/>
            <person name="Langford K.W."/>
            <person name="Kronenberg Z."/>
            <person name="Press M.O."/>
            <person name="Eacker S.M."/>
            <person name="Wilson-Rankin E.E."/>
            <person name="Purcell J."/>
            <person name="Lester P.J."/>
            <person name="Dearden P.K."/>
        </authorList>
    </citation>
    <scope>NUCLEOTIDE SEQUENCE</scope>
    <source>
        <strain evidence="2">Volc-1</strain>
    </source>
</reference>
<keyword evidence="3" id="KW-1185">Reference proteome</keyword>
<dbReference type="AlphaFoldDB" id="A0A834NQY6"/>
<proteinExistence type="predicted"/>
<feature type="region of interest" description="Disordered" evidence="1">
    <location>
        <begin position="1"/>
        <end position="48"/>
    </location>
</feature>